<dbReference type="OrthoDB" id="692400at2759"/>
<proteinExistence type="predicted"/>
<accession>A0A9J5XV03</accession>
<name>A0A9J5XV03_SOLCO</name>
<evidence type="ECO:0000313" key="2">
    <source>
        <dbReference type="EMBL" id="KAG5590758.1"/>
    </source>
</evidence>
<evidence type="ECO:0008006" key="4">
    <source>
        <dbReference type="Google" id="ProtNLM"/>
    </source>
</evidence>
<protein>
    <recommendedName>
        <fullName evidence="4">Endonuclease/exonuclease/phosphatase domain-containing protein</fullName>
    </recommendedName>
</protein>
<gene>
    <name evidence="2" type="ORF">H5410_041272</name>
</gene>
<dbReference type="AlphaFoldDB" id="A0A9J5XV03"/>
<dbReference type="Gene3D" id="3.60.10.10">
    <property type="entry name" value="Endonuclease/exonuclease/phosphatase"/>
    <property type="match status" value="1"/>
</dbReference>
<feature type="compositionally biased region" description="Basic and acidic residues" evidence="1">
    <location>
        <begin position="1"/>
        <end position="10"/>
    </location>
</feature>
<keyword evidence="3" id="KW-1185">Reference proteome</keyword>
<evidence type="ECO:0000313" key="3">
    <source>
        <dbReference type="Proteomes" id="UP000824120"/>
    </source>
</evidence>
<feature type="region of interest" description="Disordered" evidence="1">
    <location>
        <begin position="1"/>
        <end position="26"/>
    </location>
</feature>
<dbReference type="Proteomes" id="UP000824120">
    <property type="component" value="Chromosome 8"/>
</dbReference>
<evidence type="ECO:0000256" key="1">
    <source>
        <dbReference type="SAM" id="MobiDB-lite"/>
    </source>
</evidence>
<reference evidence="2 3" key="1">
    <citation type="submission" date="2020-09" db="EMBL/GenBank/DDBJ databases">
        <title>De no assembly of potato wild relative species, Solanum commersonii.</title>
        <authorList>
            <person name="Cho K."/>
        </authorList>
    </citation>
    <scope>NUCLEOTIDE SEQUENCE [LARGE SCALE GENOMIC DNA]</scope>
    <source>
        <strain evidence="2">LZ3.2</strain>
        <tissue evidence="2">Leaf</tissue>
    </source>
</reference>
<dbReference type="InterPro" id="IPR036691">
    <property type="entry name" value="Endo/exonu/phosph_ase_sf"/>
</dbReference>
<organism evidence="2 3">
    <name type="scientific">Solanum commersonii</name>
    <name type="common">Commerson's wild potato</name>
    <name type="synonym">Commerson's nightshade</name>
    <dbReference type="NCBI Taxonomy" id="4109"/>
    <lineage>
        <taxon>Eukaryota</taxon>
        <taxon>Viridiplantae</taxon>
        <taxon>Streptophyta</taxon>
        <taxon>Embryophyta</taxon>
        <taxon>Tracheophyta</taxon>
        <taxon>Spermatophyta</taxon>
        <taxon>Magnoliopsida</taxon>
        <taxon>eudicotyledons</taxon>
        <taxon>Gunneridae</taxon>
        <taxon>Pentapetalae</taxon>
        <taxon>asterids</taxon>
        <taxon>lamiids</taxon>
        <taxon>Solanales</taxon>
        <taxon>Solanaceae</taxon>
        <taxon>Solanoideae</taxon>
        <taxon>Solaneae</taxon>
        <taxon>Solanum</taxon>
    </lineage>
</organism>
<dbReference type="EMBL" id="JACXVP010000008">
    <property type="protein sequence ID" value="KAG5590758.1"/>
    <property type="molecule type" value="Genomic_DNA"/>
</dbReference>
<sequence>MRKMALDKTKQVKRSTTPKSKGIGKNELKNLQSSLDKEVKILTWNVRGLNNWSTKNLVKTCLQNWKDDVICLQETKMDEMADGSRGDILLIWDNRVWRGTKVEEGSFSITYKFEALHDSSGPLLVSMPPTPERRSLTVGRK</sequence>
<comment type="caution">
    <text evidence="2">The sequence shown here is derived from an EMBL/GenBank/DDBJ whole genome shotgun (WGS) entry which is preliminary data.</text>
</comment>
<dbReference type="SUPFAM" id="SSF56219">
    <property type="entry name" value="DNase I-like"/>
    <property type="match status" value="1"/>
</dbReference>